<gene>
    <name evidence="1" type="ORF">Krac_8873</name>
</gene>
<evidence type="ECO:0000313" key="2">
    <source>
        <dbReference type="Proteomes" id="UP000004508"/>
    </source>
</evidence>
<protein>
    <submittedName>
        <fullName evidence="1">Uncharacterized protein</fullName>
    </submittedName>
</protein>
<dbReference type="EMBL" id="ADVG01000002">
    <property type="protein sequence ID" value="EFH87539.1"/>
    <property type="molecule type" value="Genomic_DNA"/>
</dbReference>
<dbReference type="InParanoid" id="D6TPV4"/>
<dbReference type="STRING" id="485913.Krac_8873"/>
<reference evidence="1 2" key="1">
    <citation type="journal article" date="2011" name="Stand. Genomic Sci.">
        <title>Non-contiguous finished genome sequence and contextual data of the filamentous soil bacterium Ktedonobacter racemifer type strain (SOSP1-21).</title>
        <authorList>
            <person name="Chang Y.J."/>
            <person name="Land M."/>
            <person name="Hauser L."/>
            <person name="Chertkov O."/>
            <person name="Del Rio T.G."/>
            <person name="Nolan M."/>
            <person name="Copeland A."/>
            <person name="Tice H."/>
            <person name="Cheng J.F."/>
            <person name="Lucas S."/>
            <person name="Han C."/>
            <person name="Goodwin L."/>
            <person name="Pitluck S."/>
            <person name="Ivanova N."/>
            <person name="Ovchinikova G."/>
            <person name="Pati A."/>
            <person name="Chen A."/>
            <person name="Palaniappan K."/>
            <person name="Mavromatis K."/>
            <person name="Liolios K."/>
            <person name="Brettin T."/>
            <person name="Fiebig A."/>
            <person name="Rohde M."/>
            <person name="Abt B."/>
            <person name="Goker M."/>
            <person name="Detter J.C."/>
            <person name="Woyke T."/>
            <person name="Bristow J."/>
            <person name="Eisen J.A."/>
            <person name="Markowitz V."/>
            <person name="Hugenholtz P."/>
            <person name="Kyrpides N.C."/>
            <person name="Klenk H.P."/>
            <person name="Lapidus A."/>
        </authorList>
    </citation>
    <scope>NUCLEOTIDE SEQUENCE [LARGE SCALE GENOMIC DNA]</scope>
    <source>
        <strain evidence="2">DSM 44963</strain>
    </source>
</reference>
<dbReference type="AlphaFoldDB" id="D6TPV4"/>
<accession>D6TPV4</accession>
<comment type="caution">
    <text evidence="1">The sequence shown here is derived from an EMBL/GenBank/DDBJ whole genome shotgun (WGS) entry which is preliminary data.</text>
</comment>
<evidence type="ECO:0000313" key="1">
    <source>
        <dbReference type="EMBL" id="EFH87539.1"/>
    </source>
</evidence>
<sequence>MCRLRLSLYLILSTDSYVVTVRLLMENELEDNDTLPENIPRGNNNG</sequence>
<organism evidence="1 2">
    <name type="scientific">Ktedonobacter racemifer DSM 44963</name>
    <dbReference type="NCBI Taxonomy" id="485913"/>
    <lineage>
        <taxon>Bacteria</taxon>
        <taxon>Bacillati</taxon>
        <taxon>Chloroflexota</taxon>
        <taxon>Ktedonobacteria</taxon>
        <taxon>Ktedonobacterales</taxon>
        <taxon>Ktedonobacteraceae</taxon>
        <taxon>Ktedonobacter</taxon>
    </lineage>
</organism>
<name>D6TPV4_KTERA</name>
<proteinExistence type="predicted"/>
<keyword evidence="2" id="KW-1185">Reference proteome</keyword>
<dbReference type="Proteomes" id="UP000004508">
    <property type="component" value="Unassembled WGS sequence"/>
</dbReference>